<gene>
    <name evidence="7" type="ORF">M9Y10_024589</name>
</gene>
<dbReference type="EMBL" id="JAPFFF010000034">
    <property type="protein sequence ID" value="KAK8843534.1"/>
    <property type="molecule type" value="Genomic_DNA"/>
</dbReference>
<evidence type="ECO:0000313" key="7">
    <source>
        <dbReference type="EMBL" id="KAK8843534.1"/>
    </source>
</evidence>
<comment type="caution">
    <text evidence="7">The sequence shown here is derived from an EMBL/GenBank/DDBJ whole genome shotgun (WGS) entry which is preliminary data.</text>
</comment>
<dbReference type="Pfam" id="PF00069">
    <property type="entry name" value="Pkinase"/>
    <property type="match status" value="1"/>
</dbReference>
<evidence type="ECO:0000256" key="4">
    <source>
        <dbReference type="ARBA" id="ARBA00022777"/>
    </source>
</evidence>
<feature type="domain" description="Protein kinase" evidence="6">
    <location>
        <begin position="1"/>
        <end position="133"/>
    </location>
</feature>
<accession>A0ABR2HAV9</accession>
<evidence type="ECO:0000313" key="8">
    <source>
        <dbReference type="Proteomes" id="UP001470230"/>
    </source>
</evidence>
<keyword evidence="2" id="KW-0808">Transferase</keyword>
<dbReference type="Proteomes" id="UP001470230">
    <property type="component" value="Unassembled WGS sequence"/>
</dbReference>
<dbReference type="SUPFAM" id="SSF56112">
    <property type="entry name" value="Protein kinase-like (PK-like)"/>
    <property type="match status" value="1"/>
</dbReference>
<keyword evidence="3" id="KW-0547">Nucleotide-binding</keyword>
<organism evidence="7 8">
    <name type="scientific">Tritrichomonas musculus</name>
    <dbReference type="NCBI Taxonomy" id="1915356"/>
    <lineage>
        <taxon>Eukaryota</taxon>
        <taxon>Metamonada</taxon>
        <taxon>Parabasalia</taxon>
        <taxon>Tritrichomonadida</taxon>
        <taxon>Tritrichomonadidae</taxon>
        <taxon>Tritrichomonas</taxon>
    </lineage>
</organism>
<evidence type="ECO:0000256" key="5">
    <source>
        <dbReference type="ARBA" id="ARBA00022840"/>
    </source>
</evidence>
<dbReference type="PROSITE" id="PS50011">
    <property type="entry name" value="PROTEIN_KINASE_DOM"/>
    <property type="match status" value="1"/>
</dbReference>
<keyword evidence="5" id="KW-0067">ATP-binding</keyword>
<dbReference type="PANTHER" id="PTHR24351">
    <property type="entry name" value="RIBOSOMAL PROTEIN S6 KINASE"/>
    <property type="match status" value="1"/>
</dbReference>
<name>A0ABR2HAV9_9EUKA</name>
<dbReference type="SMART" id="SM00220">
    <property type="entry name" value="S_TKc"/>
    <property type="match status" value="1"/>
</dbReference>
<sequence>MRLINLYGIAVSMQFLHSRNRVHRDLKPDNVILDKFLFPKLSDFGFAISISGEEMIIDEIVGTPAFIAPETYKQNIYSKAIDVFAFGMLVYEVMSKKMPFSDMKKFAIMLCISKNENFPQLDDQIPQKYRHLI</sequence>
<proteinExistence type="predicted"/>
<reference evidence="7 8" key="1">
    <citation type="submission" date="2024-04" db="EMBL/GenBank/DDBJ databases">
        <title>Tritrichomonas musculus Genome.</title>
        <authorList>
            <person name="Alves-Ferreira E."/>
            <person name="Grigg M."/>
            <person name="Lorenzi H."/>
            <person name="Galac M."/>
        </authorList>
    </citation>
    <scope>NUCLEOTIDE SEQUENCE [LARGE SCALE GENOMIC DNA]</scope>
    <source>
        <strain evidence="7 8">EAF2021</strain>
    </source>
</reference>
<dbReference type="Gene3D" id="1.10.510.10">
    <property type="entry name" value="Transferase(Phosphotransferase) domain 1"/>
    <property type="match status" value="1"/>
</dbReference>
<evidence type="ECO:0000256" key="3">
    <source>
        <dbReference type="ARBA" id="ARBA00022741"/>
    </source>
</evidence>
<keyword evidence="8" id="KW-1185">Reference proteome</keyword>
<evidence type="ECO:0000256" key="1">
    <source>
        <dbReference type="ARBA" id="ARBA00022527"/>
    </source>
</evidence>
<dbReference type="InterPro" id="IPR000719">
    <property type="entry name" value="Prot_kinase_dom"/>
</dbReference>
<evidence type="ECO:0000259" key="6">
    <source>
        <dbReference type="PROSITE" id="PS50011"/>
    </source>
</evidence>
<protein>
    <recommendedName>
        <fullName evidence="6">Protein kinase domain-containing protein</fullName>
    </recommendedName>
</protein>
<keyword evidence="4" id="KW-0418">Kinase</keyword>
<dbReference type="InterPro" id="IPR011009">
    <property type="entry name" value="Kinase-like_dom_sf"/>
</dbReference>
<evidence type="ECO:0000256" key="2">
    <source>
        <dbReference type="ARBA" id="ARBA00022679"/>
    </source>
</evidence>
<keyword evidence="1" id="KW-0723">Serine/threonine-protein kinase</keyword>